<proteinExistence type="predicted"/>
<accession>A0A835TLG4</accession>
<evidence type="ECO:0000256" key="1">
    <source>
        <dbReference type="SAM" id="MobiDB-lite"/>
    </source>
</evidence>
<reference evidence="2 3" key="1">
    <citation type="submission" date="2020-10" db="EMBL/GenBank/DDBJ databases">
        <title>Plant Genome Project.</title>
        <authorList>
            <person name="Zhang R.-G."/>
        </authorList>
    </citation>
    <scope>NUCLEOTIDE SEQUENCE [LARGE SCALE GENOMIC DNA]</scope>
    <source>
        <strain evidence="2">FAFU-HL-1</strain>
        <tissue evidence="2">Leaf</tissue>
    </source>
</reference>
<name>A0A835TLG4_9ROSI</name>
<protein>
    <submittedName>
        <fullName evidence="2">Uncharacterized protein</fullName>
    </submittedName>
</protein>
<sequence>MDNPGMPSSKPAKINKKRDGHLLGRSQQQKEKKRKSDGVFAKDLKKMKEGLKQGSTNLKEIAQLSNIVQNQENQMDILLHQLVVHLSLLKQLGYAELEQLKEKFEILCPGHNWDVYMSETEEPVDIISLLKYRSKMLDRRIQLLYEMVFKLL</sequence>
<dbReference type="OrthoDB" id="845139at2759"/>
<feature type="region of interest" description="Disordered" evidence="1">
    <location>
        <begin position="1"/>
        <end position="39"/>
    </location>
</feature>
<comment type="caution">
    <text evidence="2">The sequence shown here is derived from an EMBL/GenBank/DDBJ whole genome shotgun (WGS) entry which is preliminary data.</text>
</comment>
<organism evidence="2 3">
    <name type="scientific">Salix dunnii</name>
    <dbReference type="NCBI Taxonomy" id="1413687"/>
    <lineage>
        <taxon>Eukaryota</taxon>
        <taxon>Viridiplantae</taxon>
        <taxon>Streptophyta</taxon>
        <taxon>Embryophyta</taxon>
        <taxon>Tracheophyta</taxon>
        <taxon>Spermatophyta</taxon>
        <taxon>Magnoliopsida</taxon>
        <taxon>eudicotyledons</taxon>
        <taxon>Gunneridae</taxon>
        <taxon>Pentapetalae</taxon>
        <taxon>rosids</taxon>
        <taxon>fabids</taxon>
        <taxon>Malpighiales</taxon>
        <taxon>Salicaceae</taxon>
        <taxon>Saliceae</taxon>
        <taxon>Salix</taxon>
    </lineage>
</organism>
<dbReference type="AlphaFoldDB" id="A0A835TLG4"/>
<evidence type="ECO:0000313" key="2">
    <source>
        <dbReference type="EMBL" id="KAF9689117.1"/>
    </source>
</evidence>
<dbReference type="Proteomes" id="UP000657918">
    <property type="component" value="Unassembled WGS sequence"/>
</dbReference>
<keyword evidence="3" id="KW-1185">Reference proteome</keyword>
<gene>
    <name evidence="2" type="ORF">SADUNF_Sadunf01G0058300</name>
</gene>
<evidence type="ECO:0000313" key="3">
    <source>
        <dbReference type="Proteomes" id="UP000657918"/>
    </source>
</evidence>
<feature type="compositionally biased region" description="Basic and acidic residues" evidence="1">
    <location>
        <begin position="28"/>
        <end position="39"/>
    </location>
</feature>
<dbReference type="EMBL" id="JADGMS010000001">
    <property type="protein sequence ID" value="KAF9689117.1"/>
    <property type="molecule type" value="Genomic_DNA"/>
</dbReference>